<keyword evidence="4" id="KW-1185">Reference proteome</keyword>
<proteinExistence type="predicted"/>
<comment type="caution">
    <text evidence="3">The sequence shown here is derived from an EMBL/GenBank/DDBJ whole genome shotgun (WGS) entry which is preliminary data.</text>
</comment>
<dbReference type="EMBL" id="JBHSLI010000006">
    <property type="protein sequence ID" value="MFC5294370.1"/>
    <property type="molecule type" value="Genomic_DNA"/>
</dbReference>
<sequence>MTANPHAGGARPPDLGKRRLIARFRRSQDGAAAIEFGIVALPFLGLLLAIFELAMMFWTNEVLEESLSKASRRLLTGEAAGRYVSSDPAVNAAAFRNDICAETSMPMIDCSRLHVDVKVFSDFGSARNLGSPMNGGVLDTSGFGYVTPQPKQIAVVRAVLEYKLLFMGWAAPELVNIGADRRGLVASVAFRAEPYVAQPAGGSGT</sequence>
<dbReference type="Proteomes" id="UP001595976">
    <property type="component" value="Unassembled WGS sequence"/>
</dbReference>
<dbReference type="RefSeq" id="WP_158446790.1">
    <property type="nucleotide sequence ID" value="NZ_JAOAOS010000009.1"/>
</dbReference>
<keyword evidence="1" id="KW-1133">Transmembrane helix</keyword>
<accession>A0ABW0F7H0</accession>
<keyword evidence="1" id="KW-0472">Membrane</keyword>
<evidence type="ECO:0000256" key="1">
    <source>
        <dbReference type="SAM" id="Phobius"/>
    </source>
</evidence>
<name>A0ABW0F7H0_9HYPH</name>
<feature type="domain" description="TadE-like" evidence="2">
    <location>
        <begin position="30"/>
        <end position="72"/>
    </location>
</feature>
<gene>
    <name evidence="3" type="ORF">ACFPK2_15385</name>
</gene>
<dbReference type="Pfam" id="PF07811">
    <property type="entry name" value="TadE"/>
    <property type="match status" value="1"/>
</dbReference>
<reference evidence="4" key="1">
    <citation type="journal article" date="2019" name="Int. J. Syst. Evol. Microbiol.">
        <title>The Global Catalogue of Microorganisms (GCM) 10K type strain sequencing project: providing services to taxonomists for standard genome sequencing and annotation.</title>
        <authorList>
            <consortium name="The Broad Institute Genomics Platform"/>
            <consortium name="The Broad Institute Genome Sequencing Center for Infectious Disease"/>
            <person name="Wu L."/>
            <person name="Ma J."/>
        </authorList>
    </citation>
    <scope>NUCLEOTIDE SEQUENCE [LARGE SCALE GENOMIC DNA]</scope>
    <source>
        <strain evidence="4">CGMCC 1.15643</strain>
    </source>
</reference>
<evidence type="ECO:0000259" key="2">
    <source>
        <dbReference type="Pfam" id="PF07811"/>
    </source>
</evidence>
<keyword evidence="1" id="KW-0812">Transmembrane</keyword>
<organism evidence="3 4">
    <name type="scientific">Bosea minatitlanensis</name>
    <dbReference type="NCBI Taxonomy" id="128782"/>
    <lineage>
        <taxon>Bacteria</taxon>
        <taxon>Pseudomonadati</taxon>
        <taxon>Pseudomonadota</taxon>
        <taxon>Alphaproteobacteria</taxon>
        <taxon>Hyphomicrobiales</taxon>
        <taxon>Boseaceae</taxon>
        <taxon>Bosea</taxon>
    </lineage>
</organism>
<evidence type="ECO:0000313" key="4">
    <source>
        <dbReference type="Proteomes" id="UP001595976"/>
    </source>
</evidence>
<evidence type="ECO:0000313" key="3">
    <source>
        <dbReference type="EMBL" id="MFC5294370.1"/>
    </source>
</evidence>
<feature type="transmembrane region" description="Helical" evidence="1">
    <location>
        <begin position="33"/>
        <end position="58"/>
    </location>
</feature>
<dbReference type="InterPro" id="IPR012495">
    <property type="entry name" value="TadE-like_dom"/>
</dbReference>
<protein>
    <submittedName>
        <fullName evidence="3">TadE/TadG family type IV pilus assembly protein</fullName>
    </submittedName>
</protein>